<dbReference type="GO" id="GO:0005737">
    <property type="term" value="C:cytoplasm"/>
    <property type="evidence" value="ECO:0007669"/>
    <property type="project" value="GOC"/>
</dbReference>
<evidence type="ECO:0000313" key="2">
    <source>
        <dbReference type="EMBL" id="GHB23813.1"/>
    </source>
</evidence>
<dbReference type="PANTHER" id="PTHR34009">
    <property type="entry name" value="PROTEIN STAR"/>
    <property type="match status" value="1"/>
</dbReference>
<dbReference type="NCBIfam" id="TIGR01444">
    <property type="entry name" value="fkbM_fam"/>
    <property type="match status" value="1"/>
</dbReference>
<name>A0A8J3CV81_9BACT</name>
<keyword evidence="3" id="KW-1185">Reference proteome</keyword>
<dbReference type="EMBL" id="BMYF01000001">
    <property type="protein sequence ID" value="GHB23813.1"/>
    <property type="molecule type" value="Genomic_DNA"/>
</dbReference>
<reference evidence="2" key="2">
    <citation type="submission" date="2020-09" db="EMBL/GenBank/DDBJ databases">
        <authorList>
            <person name="Sun Q."/>
            <person name="Kim S."/>
        </authorList>
    </citation>
    <scope>NUCLEOTIDE SEQUENCE</scope>
    <source>
        <strain evidence="2">KCTC 23224</strain>
    </source>
</reference>
<dbReference type="InterPro" id="IPR006342">
    <property type="entry name" value="FkbM_mtfrase"/>
</dbReference>
<gene>
    <name evidence="2" type="ORF">GCM10008106_00520</name>
</gene>
<dbReference type="SUPFAM" id="SSF53335">
    <property type="entry name" value="S-adenosyl-L-methionine-dependent methyltransferases"/>
    <property type="match status" value="1"/>
</dbReference>
<dbReference type="PANTHER" id="PTHR34009:SF2">
    <property type="entry name" value="PROTEIN STAR"/>
    <property type="match status" value="1"/>
</dbReference>
<dbReference type="InterPro" id="IPR053202">
    <property type="entry name" value="EGF_Rcpt_Signaling_Reg"/>
</dbReference>
<dbReference type="Pfam" id="PF05050">
    <property type="entry name" value="Methyltransf_21"/>
    <property type="match status" value="1"/>
</dbReference>
<dbReference type="GO" id="GO:0005886">
    <property type="term" value="C:plasma membrane"/>
    <property type="evidence" value="ECO:0007669"/>
    <property type="project" value="TreeGrafter"/>
</dbReference>
<comment type="caution">
    <text evidence="2">The sequence shown here is derived from an EMBL/GenBank/DDBJ whole genome shotgun (WGS) entry which is preliminary data.</text>
</comment>
<protein>
    <recommendedName>
        <fullName evidence="1">Methyltransferase FkbM domain-containing protein</fullName>
    </recommendedName>
</protein>
<proteinExistence type="predicted"/>
<evidence type="ECO:0000313" key="3">
    <source>
        <dbReference type="Proteomes" id="UP000642809"/>
    </source>
</evidence>
<organism evidence="2 3">
    <name type="scientific">Mongoliitalea lutea</name>
    <dbReference type="NCBI Taxonomy" id="849756"/>
    <lineage>
        <taxon>Bacteria</taxon>
        <taxon>Pseudomonadati</taxon>
        <taxon>Bacteroidota</taxon>
        <taxon>Cytophagia</taxon>
        <taxon>Cytophagales</taxon>
        <taxon>Cyclobacteriaceae</taxon>
        <taxon>Mongoliitalea</taxon>
    </lineage>
</organism>
<dbReference type="AlphaFoldDB" id="A0A8J3CV81"/>
<dbReference type="Proteomes" id="UP000642809">
    <property type="component" value="Unassembled WGS sequence"/>
</dbReference>
<dbReference type="Gene3D" id="3.40.50.150">
    <property type="entry name" value="Vaccinia Virus protein VP39"/>
    <property type="match status" value="1"/>
</dbReference>
<evidence type="ECO:0000259" key="1">
    <source>
        <dbReference type="Pfam" id="PF05050"/>
    </source>
</evidence>
<reference evidence="2" key="1">
    <citation type="journal article" date="2014" name="Int. J. Syst. Evol. Microbiol.">
        <title>Complete genome sequence of Corynebacterium casei LMG S-19264T (=DSM 44701T), isolated from a smear-ripened cheese.</title>
        <authorList>
            <consortium name="US DOE Joint Genome Institute (JGI-PGF)"/>
            <person name="Walter F."/>
            <person name="Albersmeier A."/>
            <person name="Kalinowski J."/>
            <person name="Ruckert C."/>
        </authorList>
    </citation>
    <scope>NUCLEOTIDE SEQUENCE</scope>
    <source>
        <strain evidence="2">KCTC 23224</strain>
    </source>
</reference>
<feature type="domain" description="Methyltransferase FkbM" evidence="1">
    <location>
        <begin position="39"/>
        <end position="201"/>
    </location>
</feature>
<accession>A0A8J3CV81</accession>
<dbReference type="GO" id="GO:0006888">
    <property type="term" value="P:endoplasmic reticulum to Golgi vesicle-mediated transport"/>
    <property type="evidence" value="ECO:0007669"/>
    <property type="project" value="TreeGrafter"/>
</dbReference>
<sequence length="224" mass="26212">MLHLLKPYFYRRFKTSFSKSGEDIQLWQLLKKSHGTYVDVGGHHPIFSSNSYYFYIRGWRGIVVEPNPAFEILHKRIRPNDFFFSGGMAGQEGEMEYFMLDSDERNSFLEKHLENSDLNNRITSKKSISVRTLSQICSQFLGNDPSIDFMTIDVEGMEKEVLVGNDWSKFRPKYILLESHLPIEQELNGELSDIMADRKYHLIGKTLQGHYLGTLWFRANEVHF</sequence>
<dbReference type="GO" id="GO:0016197">
    <property type="term" value="P:endosomal transport"/>
    <property type="evidence" value="ECO:0007669"/>
    <property type="project" value="TreeGrafter"/>
</dbReference>
<dbReference type="RefSeq" id="WP_189578253.1">
    <property type="nucleotide sequence ID" value="NZ_BMYF01000001.1"/>
</dbReference>
<dbReference type="InterPro" id="IPR029063">
    <property type="entry name" value="SAM-dependent_MTases_sf"/>
</dbReference>